<dbReference type="PANTHER" id="PTHR38686">
    <property type="entry name" value="APOLIPOPROTEIN N-ACYLTRANSFERASE"/>
    <property type="match status" value="1"/>
</dbReference>
<proteinExistence type="inferred from homology"/>
<feature type="transmembrane region" description="Helical" evidence="9">
    <location>
        <begin position="182"/>
        <end position="202"/>
    </location>
</feature>
<keyword evidence="4 9" id="KW-0808">Transferase</keyword>
<evidence type="ECO:0000313" key="12">
    <source>
        <dbReference type="Proteomes" id="UP000033202"/>
    </source>
</evidence>
<dbReference type="Proteomes" id="UP000033202">
    <property type="component" value="Unassembled WGS sequence"/>
</dbReference>
<dbReference type="PANTHER" id="PTHR38686:SF1">
    <property type="entry name" value="APOLIPOPROTEIN N-ACYLTRANSFERASE"/>
    <property type="match status" value="1"/>
</dbReference>
<reference evidence="11 12" key="1">
    <citation type="submission" date="2015-04" db="EMBL/GenBank/DDBJ databases">
        <title>Whole genome shotgun sequence of Sphingomonas changbaiensis NBRC 104936.</title>
        <authorList>
            <person name="Katano-Makiyama Y."/>
            <person name="Hosoyama A."/>
            <person name="Hashimoto M."/>
            <person name="Noguchi M."/>
            <person name="Tsuchikane K."/>
            <person name="Ohji S."/>
            <person name="Yamazoe A."/>
            <person name="Ichikawa N."/>
            <person name="Kimura A."/>
            <person name="Fujita N."/>
        </authorList>
    </citation>
    <scope>NUCLEOTIDE SEQUENCE [LARGE SCALE GENOMIC DNA]</scope>
    <source>
        <strain evidence="11 12">NBRC 104936</strain>
    </source>
</reference>
<dbReference type="Gene3D" id="3.60.110.10">
    <property type="entry name" value="Carbon-nitrogen hydrolase"/>
    <property type="match status" value="1"/>
</dbReference>
<protein>
    <recommendedName>
        <fullName evidence="9">Apolipoprotein N-acyltransferase</fullName>
        <shortName evidence="9">ALP N-acyltransferase</shortName>
        <ecNumber evidence="9">2.3.1.269</ecNumber>
    </recommendedName>
</protein>
<dbReference type="InterPro" id="IPR045378">
    <property type="entry name" value="LNT_N"/>
</dbReference>
<comment type="pathway">
    <text evidence="9">Protein modification; lipoprotein biosynthesis (N-acyl transfer).</text>
</comment>
<dbReference type="InterPro" id="IPR004563">
    <property type="entry name" value="Apolipo_AcylTrfase"/>
</dbReference>
<dbReference type="PROSITE" id="PS50263">
    <property type="entry name" value="CN_HYDROLASE"/>
    <property type="match status" value="1"/>
</dbReference>
<feature type="transmembrane region" description="Helical" evidence="9">
    <location>
        <begin position="81"/>
        <end position="108"/>
    </location>
</feature>
<dbReference type="OrthoDB" id="9804277at2"/>
<evidence type="ECO:0000313" key="11">
    <source>
        <dbReference type="EMBL" id="GAO39720.1"/>
    </source>
</evidence>
<comment type="similarity">
    <text evidence="2 9">Belongs to the CN hydrolase family. Apolipoprotein N-acyltransferase subfamily.</text>
</comment>
<dbReference type="AlphaFoldDB" id="A0A0E9MRF3"/>
<dbReference type="InterPro" id="IPR036526">
    <property type="entry name" value="C-N_Hydrolase_sf"/>
</dbReference>
<organism evidence="11 12">
    <name type="scientific">Sphingomonas changbaiensis NBRC 104936</name>
    <dbReference type="NCBI Taxonomy" id="1219043"/>
    <lineage>
        <taxon>Bacteria</taxon>
        <taxon>Pseudomonadati</taxon>
        <taxon>Pseudomonadota</taxon>
        <taxon>Alphaproteobacteria</taxon>
        <taxon>Sphingomonadales</taxon>
        <taxon>Sphingomonadaceae</taxon>
        <taxon>Sphingomonas</taxon>
    </lineage>
</organism>
<dbReference type="GO" id="GO:0005886">
    <property type="term" value="C:plasma membrane"/>
    <property type="evidence" value="ECO:0007669"/>
    <property type="project" value="UniProtKB-SubCell"/>
</dbReference>
<feature type="transmembrane region" description="Helical" evidence="9">
    <location>
        <begin position="53"/>
        <end position="69"/>
    </location>
</feature>
<dbReference type="HAMAP" id="MF_01148">
    <property type="entry name" value="Lnt"/>
    <property type="match status" value="1"/>
</dbReference>
<evidence type="ECO:0000256" key="3">
    <source>
        <dbReference type="ARBA" id="ARBA00022475"/>
    </source>
</evidence>
<keyword evidence="5 9" id="KW-0812">Transmembrane</keyword>
<accession>A0A0E9MRF3</accession>
<evidence type="ECO:0000256" key="9">
    <source>
        <dbReference type="HAMAP-Rule" id="MF_01148"/>
    </source>
</evidence>
<keyword evidence="11" id="KW-0449">Lipoprotein</keyword>
<feature type="domain" description="CN hydrolase" evidence="10">
    <location>
        <begin position="237"/>
        <end position="483"/>
    </location>
</feature>
<evidence type="ECO:0000259" key="10">
    <source>
        <dbReference type="PROSITE" id="PS50263"/>
    </source>
</evidence>
<feature type="transmembrane region" description="Helical" evidence="9">
    <location>
        <begin position="209"/>
        <end position="228"/>
    </location>
</feature>
<dbReference type="GO" id="GO:0016410">
    <property type="term" value="F:N-acyltransferase activity"/>
    <property type="evidence" value="ECO:0007669"/>
    <property type="project" value="UniProtKB-UniRule"/>
</dbReference>
<dbReference type="Pfam" id="PF00795">
    <property type="entry name" value="CN_hydrolase"/>
    <property type="match status" value="1"/>
</dbReference>
<keyword evidence="6 9" id="KW-1133">Transmembrane helix</keyword>
<dbReference type="RefSeq" id="WP_084689488.1">
    <property type="nucleotide sequence ID" value="NZ_BBWU01000039.1"/>
</dbReference>
<dbReference type="InterPro" id="IPR003010">
    <property type="entry name" value="C-N_Hydrolase"/>
</dbReference>
<feature type="transmembrane region" description="Helical" evidence="9">
    <location>
        <begin position="26"/>
        <end position="41"/>
    </location>
</feature>
<comment type="function">
    <text evidence="9">Catalyzes the phospholipid dependent N-acylation of the N-terminal cysteine of apolipoprotein, the last step in lipoprotein maturation.</text>
</comment>
<gene>
    <name evidence="9 11" type="primary">lnt</name>
    <name evidence="11" type="ORF">SCH01S_39_00050</name>
</gene>
<comment type="caution">
    <text evidence="11">The sequence shown here is derived from an EMBL/GenBank/DDBJ whole genome shotgun (WGS) entry which is preliminary data.</text>
</comment>
<evidence type="ECO:0000256" key="7">
    <source>
        <dbReference type="ARBA" id="ARBA00023136"/>
    </source>
</evidence>
<dbReference type="UniPathway" id="UPA00666"/>
<feature type="transmembrane region" description="Helical" evidence="9">
    <location>
        <begin position="129"/>
        <end position="148"/>
    </location>
</feature>
<dbReference type="EMBL" id="BBWU01000039">
    <property type="protein sequence ID" value="GAO39720.1"/>
    <property type="molecule type" value="Genomic_DNA"/>
</dbReference>
<evidence type="ECO:0000256" key="4">
    <source>
        <dbReference type="ARBA" id="ARBA00022679"/>
    </source>
</evidence>
<sequence length="517" mass="55410">MLRYPKLLALAAGALSATGFAPLELWPVTILCLVLLIRLLGDAPTWRSAFWRMWLFALGHFTVGLNWIAHAFTYQDSMPHWFGYGAVVALSLYLAVFPAVGAAVAHALTRSSRAQSRGASPESEQRPSTSLGTSGLVFPLLLAAAWIATEWLRATLFTGFAWNPLAAIWVPVLPVAQATKWVGTYGLSGLTVLAAGGALLVARRRWAGAALIVPLPLLALLLLPHPAAPGPLAVRIVQPNVSQDEKQDVDAQAAHLQQLVRMSGPPGASPRLLLWPEAAIDNGYLLAEEPGLRRYLARALGPGDVLLTGGIALEYDQQGRAIGGRNSVFALAPDTRILARYDKAHLVPYGEYLPMRAILTPLGLSRLVPGDLDFWPGPGPKTFDIPGVGPIGFQICYEIIFSGQVIDPAHRPLFLFNPSNDAWFGSWGPPQHLAQARLRAIEEGMTIVRATPTGISAVIAPNGRIEGSIGLGKQGVLDAHLPAPLPPTPFARYGNLLPALLALALVALGVVIRIRRR</sequence>
<evidence type="ECO:0000256" key="1">
    <source>
        <dbReference type="ARBA" id="ARBA00004651"/>
    </source>
</evidence>
<comment type="subcellular location">
    <subcellularLocation>
        <location evidence="1 9">Cell membrane</location>
        <topology evidence="1 9">Multi-pass membrane protein</topology>
    </subcellularLocation>
</comment>
<feature type="transmembrane region" description="Helical" evidence="9">
    <location>
        <begin position="496"/>
        <end position="514"/>
    </location>
</feature>
<evidence type="ECO:0000256" key="8">
    <source>
        <dbReference type="ARBA" id="ARBA00023315"/>
    </source>
</evidence>
<dbReference type="GO" id="GO:0042158">
    <property type="term" value="P:lipoprotein biosynthetic process"/>
    <property type="evidence" value="ECO:0007669"/>
    <property type="project" value="UniProtKB-UniRule"/>
</dbReference>
<dbReference type="EC" id="2.3.1.269" evidence="9"/>
<keyword evidence="8 9" id="KW-0012">Acyltransferase</keyword>
<comment type="catalytic activity">
    <reaction evidence="9">
        <text>N-terminal S-1,2-diacyl-sn-glyceryl-L-cysteinyl-[lipoprotein] + a glycerophospholipid = N-acyl-S-1,2-diacyl-sn-glyceryl-L-cysteinyl-[lipoprotein] + a 2-acyl-sn-glycero-3-phospholipid + H(+)</text>
        <dbReference type="Rhea" id="RHEA:48228"/>
        <dbReference type="Rhea" id="RHEA-COMP:14681"/>
        <dbReference type="Rhea" id="RHEA-COMP:14684"/>
        <dbReference type="ChEBI" id="CHEBI:15378"/>
        <dbReference type="ChEBI" id="CHEBI:136912"/>
        <dbReference type="ChEBI" id="CHEBI:140656"/>
        <dbReference type="ChEBI" id="CHEBI:140657"/>
        <dbReference type="ChEBI" id="CHEBI:140660"/>
        <dbReference type="EC" id="2.3.1.269"/>
    </reaction>
</comment>
<dbReference type="SUPFAM" id="SSF56317">
    <property type="entry name" value="Carbon-nitrogen hydrolase"/>
    <property type="match status" value="1"/>
</dbReference>
<dbReference type="NCBIfam" id="TIGR00546">
    <property type="entry name" value="lnt"/>
    <property type="match status" value="1"/>
</dbReference>
<dbReference type="Pfam" id="PF20154">
    <property type="entry name" value="LNT_N"/>
    <property type="match status" value="1"/>
</dbReference>
<keyword evidence="7 9" id="KW-0472">Membrane</keyword>
<evidence type="ECO:0000256" key="5">
    <source>
        <dbReference type="ARBA" id="ARBA00022692"/>
    </source>
</evidence>
<evidence type="ECO:0000256" key="2">
    <source>
        <dbReference type="ARBA" id="ARBA00010065"/>
    </source>
</evidence>
<name>A0A0E9MRF3_9SPHN</name>
<dbReference type="STRING" id="1219043.SCH01S_39_00050"/>
<keyword evidence="3 9" id="KW-1003">Cell membrane</keyword>
<dbReference type="CDD" id="cd07571">
    <property type="entry name" value="ALP_N-acyl_transferase"/>
    <property type="match status" value="1"/>
</dbReference>
<keyword evidence="12" id="KW-1185">Reference proteome</keyword>
<evidence type="ECO:0000256" key="6">
    <source>
        <dbReference type="ARBA" id="ARBA00022989"/>
    </source>
</evidence>